<protein>
    <submittedName>
        <fullName evidence="1">Putative serine/threonine-protein kinase pats1</fullName>
    </submittedName>
</protein>
<evidence type="ECO:0000313" key="2">
    <source>
        <dbReference type="Proteomes" id="UP000634136"/>
    </source>
</evidence>
<evidence type="ECO:0000313" key="1">
    <source>
        <dbReference type="EMBL" id="KAF7828160.1"/>
    </source>
</evidence>
<dbReference type="GO" id="GO:0016301">
    <property type="term" value="F:kinase activity"/>
    <property type="evidence" value="ECO:0007669"/>
    <property type="project" value="UniProtKB-KW"/>
</dbReference>
<comment type="caution">
    <text evidence="1">The sequence shown here is derived from an EMBL/GenBank/DDBJ whole genome shotgun (WGS) entry which is preliminary data.</text>
</comment>
<dbReference type="OrthoDB" id="1932439at2759"/>
<dbReference type="AlphaFoldDB" id="A0A834TXM6"/>
<reference evidence="1" key="1">
    <citation type="submission" date="2020-09" db="EMBL/GenBank/DDBJ databases">
        <title>Genome-Enabled Discovery of Anthraquinone Biosynthesis in Senna tora.</title>
        <authorList>
            <person name="Kang S.-H."/>
            <person name="Pandey R.P."/>
            <person name="Lee C.-M."/>
            <person name="Sim J.-S."/>
            <person name="Jeong J.-T."/>
            <person name="Choi B.-S."/>
            <person name="Jung M."/>
            <person name="Ginzburg D."/>
            <person name="Zhao K."/>
            <person name="Won S.Y."/>
            <person name="Oh T.-J."/>
            <person name="Yu Y."/>
            <person name="Kim N.-H."/>
            <person name="Lee O.R."/>
            <person name="Lee T.-H."/>
            <person name="Bashyal P."/>
            <person name="Kim T.-S."/>
            <person name="Lee W.-H."/>
            <person name="Kawkins C."/>
            <person name="Kim C.-K."/>
            <person name="Kim J.S."/>
            <person name="Ahn B.O."/>
            <person name="Rhee S.Y."/>
            <person name="Sohng J.K."/>
        </authorList>
    </citation>
    <scope>NUCLEOTIDE SEQUENCE</scope>
    <source>
        <tissue evidence="1">Leaf</tissue>
    </source>
</reference>
<keyword evidence="1" id="KW-0418">Kinase</keyword>
<proteinExistence type="predicted"/>
<dbReference type="EMBL" id="JAAIUW010000006">
    <property type="protein sequence ID" value="KAF7828160.1"/>
    <property type="molecule type" value="Genomic_DNA"/>
</dbReference>
<organism evidence="1 2">
    <name type="scientific">Senna tora</name>
    <dbReference type="NCBI Taxonomy" id="362788"/>
    <lineage>
        <taxon>Eukaryota</taxon>
        <taxon>Viridiplantae</taxon>
        <taxon>Streptophyta</taxon>
        <taxon>Embryophyta</taxon>
        <taxon>Tracheophyta</taxon>
        <taxon>Spermatophyta</taxon>
        <taxon>Magnoliopsida</taxon>
        <taxon>eudicotyledons</taxon>
        <taxon>Gunneridae</taxon>
        <taxon>Pentapetalae</taxon>
        <taxon>rosids</taxon>
        <taxon>fabids</taxon>
        <taxon>Fabales</taxon>
        <taxon>Fabaceae</taxon>
        <taxon>Caesalpinioideae</taxon>
        <taxon>Cassia clade</taxon>
        <taxon>Senna</taxon>
    </lineage>
</organism>
<sequence length="174" mass="19624">MEKHTRTRTSHDEILQSSNPKKLWDCDSTLYDSFELNSFKRQLDSAIANSSRTLSMPHLSDRRVLTLQPPPSSTLLSKSKKPFKISRSLHKLLRSVFKPNNNKSSRSSSSVLEVPAQKSKDRYYVVYDKSGPVLSTIPEVPPEFENIAAISPEINSFVRARSASERFTPTSIGI</sequence>
<keyword evidence="2" id="KW-1185">Reference proteome</keyword>
<keyword evidence="1" id="KW-0808">Transferase</keyword>
<dbReference type="PANTHER" id="PTHR33978">
    <property type="entry name" value="SERINE/THREONINE-KINASE"/>
    <property type="match status" value="1"/>
</dbReference>
<dbReference type="PANTHER" id="PTHR33978:SF4">
    <property type="entry name" value="SERINE_THREONINE-KINASE"/>
    <property type="match status" value="1"/>
</dbReference>
<dbReference type="Proteomes" id="UP000634136">
    <property type="component" value="Unassembled WGS sequence"/>
</dbReference>
<accession>A0A834TXM6</accession>
<gene>
    <name evidence="1" type="ORF">G2W53_019324</name>
</gene>
<name>A0A834TXM6_9FABA</name>